<evidence type="ECO:0000313" key="1">
    <source>
        <dbReference type="Proteomes" id="UP000095286"/>
    </source>
</evidence>
<reference evidence="2" key="1">
    <citation type="submission" date="2016-11" db="UniProtKB">
        <authorList>
            <consortium name="WormBaseParasite"/>
        </authorList>
    </citation>
    <scope>IDENTIFICATION</scope>
    <source>
        <strain evidence="2">KR3021</strain>
    </source>
</reference>
<evidence type="ECO:0000313" key="2">
    <source>
        <dbReference type="WBParaSite" id="RSKR_0000159500.1"/>
    </source>
</evidence>
<proteinExistence type="predicted"/>
<dbReference type="Proteomes" id="UP000095286">
    <property type="component" value="Unplaced"/>
</dbReference>
<name>A0AC35TKR1_9BILA</name>
<protein>
    <submittedName>
        <fullName evidence="2">Acyl_transf_3 domain-containing protein</fullName>
    </submittedName>
</protein>
<dbReference type="WBParaSite" id="RSKR_0000159500.1">
    <property type="protein sequence ID" value="RSKR_0000159500.1"/>
    <property type="gene ID" value="RSKR_0000159500"/>
</dbReference>
<organism evidence="1 2">
    <name type="scientific">Rhabditophanes sp. KR3021</name>
    <dbReference type="NCBI Taxonomy" id="114890"/>
    <lineage>
        <taxon>Eukaryota</taxon>
        <taxon>Metazoa</taxon>
        <taxon>Ecdysozoa</taxon>
        <taxon>Nematoda</taxon>
        <taxon>Chromadorea</taxon>
        <taxon>Rhabditida</taxon>
        <taxon>Tylenchina</taxon>
        <taxon>Panagrolaimomorpha</taxon>
        <taxon>Strongyloidoidea</taxon>
        <taxon>Alloionematidae</taxon>
        <taxon>Rhabditophanes</taxon>
    </lineage>
</organism>
<sequence length="759" mass="86310">MIWVVAFWIGLVVPLVAGNGREISTSGAGEYLHLLKNMDKNAVHIFLEETQLGEKHIYDYIAEHAIKNNWKYKECGRNDNFVNLPISEDCAEDMCYILAEIIQYNGKDGKENITELKGTGIPMLIDAGGKIGAGLSRGNFHANGLRTMCQSISVNIPTRDRPLKGQVSKIFFDLARNHLDNEPCDKKTVFFNWDVCIPDTCANRNDLYLISRLIGRNNKTKEARSCSVGIFKTKNVLGYQGIIVYCVLGIFFLIGTLISLWEILVLPHHKHAPYARSLPIKFARCLSIYANVKSIFKIKNVKRAQYDEHGVVLTATIDPIHCMRFISMFWVIMGHCAVMVAVTNNPLDVLTIVGDYPTQFLVNAYFAVDTFFFMGGVLLSFIWFKNFKKNKRRTNSLISWVMLYAHRILRLSPPYFMAVAFYTFIFTNSWLGNMTRYLGAGFGDSDNCRSNWWINLLYLQNYINVDKQCYLITWYLATDLQIFLFTPLIVVPLAFRPMVGFAVSGALLALSTAANIVTMYVMKFPPTDFNYGPQDPLWPHWKYTMLIYNAPWIRCQVYIFGLLVGYMLQYKRSLRMHPLVAVVGWIASLACMVGCIISVADWAGGTQMDMTSRAMYSAFSKIGWSMGLSWIIIACYYGHGGIINKFMSLKLWVPLGKLSFCSYLIHYMVVLYFYGMDQGEYVFTSVITTILNVAIPVTVISYFISVFWSALFEVGIGRMIELALAPPRRPPREEVATVTIQNEDGKSITVEHKDEHKSD</sequence>
<accession>A0AC35TKR1</accession>